<feature type="region of interest" description="Disordered" evidence="5">
    <location>
        <begin position="850"/>
        <end position="880"/>
    </location>
</feature>
<comment type="caution">
    <text evidence="6">The sequence shown here is derived from an EMBL/GenBank/DDBJ whole genome shotgun (WGS) entry which is preliminary data.</text>
</comment>
<dbReference type="GO" id="GO:0045292">
    <property type="term" value="P:mRNA cis splicing, via spliceosome"/>
    <property type="evidence" value="ECO:0007669"/>
    <property type="project" value="TreeGrafter"/>
</dbReference>
<protein>
    <recommendedName>
        <fullName evidence="8">SART-1 family protein</fullName>
    </recommendedName>
</protein>
<feature type="compositionally biased region" description="Basic residues" evidence="5">
    <location>
        <begin position="37"/>
        <end position="47"/>
    </location>
</feature>
<dbReference type="Gramene" id="arahy.Tifrunner.gnm2.ann2.Ah04g017600.1">
    <property type="protein sequence ID" value="arahy.Tifrunner.gnm2.ann2.Ah04g017600.1-CDS"/>
    <property type="gene ID" value="arahy.Tifrunner.gnm2.ann2.Ah04g017600"/>
</dbReference>
<sequence length="907" mass="104440">MDVEWSESRYEAREGKKDKDDSPVREQYDDDLDEKSSKHRSKDRKKSSRGDEKEHHRSKDREHPKRTTDDGREVEKDRVAGRERKKEDRDEREKDRGKDSKARDKDYDREKYREKERERDRDKKDRSKDKEKDREAEKESDRAREKEKGKEKSRDRDRERDKAKEREREKHRDREKERESYRDNGDKDKGKDKIREKERDTDRDNKERSRDRGSRKTHEDDYELSNDDRADYDDKRDEEVGKIAKASKLNEDEKDGESSAHLSSAELEDRILKMKETRTKKQSETASEISSWVNKSRKLEKERVLQRSKMFEEQDNIAVEGSEDEDTAQDTVDNLAGVKVLHGIEKVVEGGTVVLTIKDQPILADGDINEDVDMLENVELGEQKRRDEAYKAAKKKTGIYDDKFNDDPSVEKKILAKYDDPASEEGITLDEKGRFSGEAEKKLEELRRRLTGVSTNTFEDLNSSGKVSSDYFTHEEMLQFKKPKKKKSLRKKDKLDVNALEAEAISAGLGVGDLGSRKDARRQAIKAEQERLEAEMRKNAYEAAYAKADEASKLLRLGQTNTMKTEEDETPVFADDDEDLRKSLERARRLAVKKQEQGIFGPQAIAKLATSTHNDETVDDQNPGAGESRENKVVFTEMEEFVGRLQIDEEARKPESEDVFMHDDEDASANANANAPDEGKTDEAGGWTEVKETNVDEQPDSEDKEEVVPDETIHEVAVGKGLSGALKLLKDRGTLKESIEWGGRNMDKKKSKLVGIVDDEGKEEQKKKEIRIERTDEFGRILTPKEAFRMLSHKFHGKGPGKMKQEKRMKQYQEELKMKQMKSSDTPSLSVERMRETQARLQTPYLVLSGHVKPGQTSDPKSGFATVEKDLPGGLTPMLGDRKVEHFLGIKRKAEPSNSDTTKRPKT</sequence>
<comment type="similarity">
    <text evidence="2">Belongs to the SNU66/SART1 family.</text>
</comment>
<keyword evidence="4" id="KW-0175">Coiled coil</keyword>
<dbReference type="GO" id="GO:0046540">
    <property type="term" value="C:U4/U6 x U5 tri-snRNP complex"/>
    <property type="evidence" value="ECO:0007669"/>
    <property type="project" value="TreeGrafter"/>
</dbReference>
<dbReference type="EMBL" id="SDMP01000004">
    <property type="protein sequence ID" value="RYR63721.1"/>
    <property type="molecule type" value="Genomic_DNA"/>
</dbReference>
<accession>A0A445DKH3</accession>
<dbReference type="InterPro" id="IPR005011">
    <property type="entry name" value="SNU66/SART1"/>
</dbReference>
<feature type="region of interest" description="Disordered" evidence="5">
    <location>
        <begin position="794"/>
        <end position="835"/>
    </location>
</feature>
<feature type="region of interest" description="Disordered" evidence="5">
    <location>
        <begin position="645"/>
        <end position="712"/>
    </location>
</feature>
<feature type="compositionally biased region" description="Basic and acidic residues" evidence="5">
    <location>
        <begin position="677"/>
        <end position="694"/>
    </location>
</feature>
<proteinExistence type="inferred from homology"/>
<name>A0A445DKH3_ARAHY</name>
<evidence type="ECO:0000256" key="2">
    <source>
        <dbReference type="ARBA" id="ARBA00006076"/>
    </source>
</evidence>
<feature type="coiled-coil region" evidence="4">
    <location>
        <begin position="517"/>
        <end position="544"/>
    </location>
</feature>
<feature type="compositionally biased region" description="Basic and acidic residues" evidence="5">
    <location>
        <begin position="803"/>
        <end position="818"/>
    </location>
</feature>
<organism evidence="6 7">
    <name type="scientific">Arachis hypogaea</name>
    <name type="common">Peanut</name>
    <dbReference type="NCBI Taxonomy" id="3818"/>
    <lineage>
        <taxon>Eukaryota</taxon>
        <taxon>Viridiplantae</taxon>
        <taxon>Streptophyta</taxon>
        <taxon>Embryophyta</taxon>
        <taxon>Tracheophyta</taxon>
        <taxon>Spermatophyta</taxon>
        <taxon>Magnoliopsida</taxon>
        <taxon>eudicotyledons</taxon>
        <taxon>Gunneridae</taxon>
        <taxon>Pentapetalae</taxon>
        <taxon>rosids</taxon>
        <taxon>fabids</taxon>
        <taxon>Fabales</taxon>
        <taxon>Fabaceae</taxon>
        <taxon>Papilionoideae</taxon>
        <taxon>50 kb inversion clade</taxon>
        <taxon>dalbergioids sensu lato</taxon>
        <taxon>Dalbergieae</taxon>
        <taxon>Pterocarpus clade</taxon>
        <taxon>Arachis</taxon>
    </lineage>
</organism>
<feature type="compositionally biased region" description="Basic and acidic residues" evidence="5">
    <location>
        <begin position="646"/>
        <end position="662"/>
    </location>
</feature>
<feature type="region of interest" description="Disordered" evidence="5">
    <location>
        <begin position="1"/>
        <end position="269"/>
    </location>
</feature>
<keyword evidence="3" id="KW-0539">Nucleus</keyword>
<feature type="compositionally biased region" description="Basic and acidic residues" evidence="5">
    <location>
        <begin position="226"/>
        <end position="242"/>
    </location>
</feature>
<dbReference type="PANTHER" id="PTHR14152">
    <property type="entry name" value="SQUAMOUS CELL CARCINOMA ANTIGEN RECOGNISED BY CYTOTOXIC T LYMPHOCYTES"/>
    <property type="match status" value="1"/>
</dbReference>
<evidence type="ECO:0008006" key="8">
    <source>
        <dbReference type="Google" id="ProtNLM"/>
    </source>
</evidence>
<evidence type="ECO:0000256" key="4">
    <source>
        <dbReference type="SAM" id="Coils"/>
    </source>
</evidence>
<dbReference type="GO" id="GO:0000481">
    <property type="term" value="P:maturation of 5S rRNA"/>
    <property type="evidence" value="ECO:0007669"/>
    <property type="project" value="TreeGrafter"/>
</dbReference>
<dbReference type="PANTHER" id="PTHR14152:SF5">
    <property type="entry name" value="U4_U6.U5 TRI-SNRNP-ASSOCIATED PROTEIN 1"/>
    <property type="match status" value="1"/>
</dbReference>
<evidence type="ECO:0000256" key="1">
    <source>
        <dbReference type="ARBA" id="ARBA00004123"/>
    </source>
</evidence>
<evidence type="ECO:0000313" key="6">
    <source>
        <dbReference type="EMBL" id="RYR63721.1"/>
    </source>
</evidence>
<dbReference type="STRING" id="3818.A0A445DKH3"/>
<feature type="compositionally biased region" description="Basic and acidic residues" evidence="5">
    <location>
        <begin position="1"/>
        <end position="27"/>
    </location>
</feature>
<dbReference type="Pfam" id="PF03343">
    <property type="entry name" value="SART-1"/>
    <property type="match status" value="2"/>
</dbReference>
<dbReference type="Proteomes" id="UP000289738">
    <property type="component" value="Chromosome A04"/>
</dbReference>
<feature type="region of interest" description="Disordered" evidence="5">
    <location>
        <begin position="610"/>
        <end position="633"/>
    </location>
</feature>
<evidence type="ECO:0000313" key="7">
    <source>
        <dbReference type="Proteomes" id="UP000289738"/>
    </source>
</evidence>
<dbReference type="AlphaFoldDB" id="A0A445DKH3"/>
<feature type="compositionally biased region" description="Acidic residues" evidence="5">
    <location>
        <begin position="695"/>
        <end position="709"/>
    </location>
</feature>
<feature type="compositionally biased region" description="Basic and acidic residues" evidence="5">
    <location>
        <begin position="48"/>
        <end position="219"/>
    </location>
</feature>
<comment type="subcellular location">
    <subcellularLocation>
        <location evidence="1">Nucleus</location>
    </subcellularLocation>
</comment>
<reference evidence="6 7" key="1">
    <citation type="submission" date="2019-01" db="EMBL/GenBank/DDBJ databases">
        <title>Sequencing of cultivated peanut Arachis hypogaea provides insights into genome evolution and oil improvement.</title>
        <authorList>
            <person name="Chen X."/>
        </authorList>
    </citation>
    <scope>NUCLEOTIDE SEQUENCE [LARGE SCALE GENOMIC DNA]</scope>
    <source>
        <strain evidence="7">cv. Fuhuasheng</strain>
        <tissue evidence="6">Leaves</tissue>
    </source>
</reference>
<evidence type="ECO:0000256" key="3">
    <source>
        <dbReference type="ARBA" id="ARBA00023242"/>
    </source>
</evidence>
<gene>
    <name evidence="6" type="ORF">Ahy_A04g021487</name>
</gene>
<evidence type="ECO:0000256" key="5">
    <source>
        <dbReference type="SAM" id="MobiDB-lite"/>
    </source>
</evidence>
<keyword evidence="7" id="KW-1185">Reference proteome</keyword>
<feature type="region of interest" description="Disordered" evidence="5">
    <location>
        <begin position="888"/>
        <end position="907"/>
    </location>
</feature>